<dbReference type="Pfam" id="PF00501">
    <property type="entry name" value="AMP-binding"/>
    <property type="match status" value="1"/>
</dbReference>
<feature type="domain" description="AMP-dependent synthetase/ligase" evidence="3">
    <location>
        <begin position="1"/>
        <end position="105"/>
    </location>
</feature>
<gene>
    <name evidence="4" type="ORF">LUZ63_002262</name>
</gene>
<protein>
    <recommendedName>
        <fullName evidence="3">AMP-dependent synthetase/ligase domain-containing protein</fullName>
    </recommendedName>
</protein>
<dbReference type="Gene3D" id="3.40.50.12780">
    <property type="entry name" value="N-terminal domain of ligase-like"/>
    <property type="match status" value="1"/>
</dbReference>
<keyword evidence="1" id="KW-0547">Nucleotide-binding</keyword>
<dbReference type="GO" id="GO:0016020">
    <property type="term" value="C:membrane"/>
    <property type="evidence" value="ECO:0007669"/>
    <property type="project" value="TreeGrafter"/>
</dbReference>
<dbReference type="GO" id="GO:0004467">
    <property type="term" value="F:long-chain fatty acid-CoA ligase activity"/>
    <property type="evidence" value="ECO:0007669"/>
    <property type="project" value="TreeGrafter"/>
</dbReference>
<dbReference type="InterPro" id="IPR042099">
    <property type="entry name" value="ANL_N_sf"/>
</dbReference>
<dbReference type="SUPFAM" id="SSF56801">
    <property type="entry name" value="Acetyl-CoA synthetase-like"/>
    <property type="match status" value="1"/>
</dbReference>
<evidence type="ECO:0000256" key="1">
    <source>
        <dbReference type="ARBA" id="ARBA00022741"/>
    </source>
</evidence>
<dbReference type="GO" id="GO:0005783">
    <property type="term" value="C:endoplasmic reticulum"/>
    <property type="evidence" value="ECO:0007669"/>
    <property type="project" value="TreeGrafter"/>
</dbReference>
<proteinExistence type="predicted"/>
<keyword evidence="2" id="KW-0067">ATP-binding</keyword>
<evidence type="ECO:0000313" key="4">
    <source>
        <dbReference type="EMBL" id="KAJ1702483.1"/>
    </source>
</evidence>
<name>A0A9Q0CYY8_9POAL</name>
<keyword evidence="5" id="KW-1185">Reference proteome</keyword>
<dbReference type="OrthoDB" id="1700726at2759"/>
<dbReference type="InterPro" id="IPR000873">
    <property type="entry name" value="AMP-dep_synth/lig_dom"/>
</dbReference>
<sequence>MTYGEASTSRSTIGSGLIYHGIPQGSSIKLYFINRPEWIIVDHACSAYSYVYVLLYDTLGPDAVEFIVNHASLQVIFCVPQTLSILLSFVSKFPSVRLIVVVGGVDENMPPLQSTNRIEVISFSKLQSEGQKTLQLFN</sequence>
<dbReference type="PANTHER" id="PTHR43272:SF33">
    <property type="entry name" value="AMP-BINDING DOMAIN-CONTAINING PROTEIN-RELATED"/>
    <property type="match status" value="1"/>
</dbReference>
<organism evidence="4 5">
    <name type="scientific">Rhynchospora breviuscula</name>
    <dbReference type="NCBI Taxonomy" id="2022672"/>
    <lineage>
        <taxon>Eukaryota</taxon>
        <taxon>Viridiplantae</taxon>
        <taxon>Streptophyta</taxon>
        <taxon>Embryophyta</taxon>
        <taxon>Tracheophyta</taxon>
        <taxon>Spermatophyta</taxon>
        <taxon>Magnoliopsida</taxon>
        <taxon>Liliopsida</taxon>
        <taxon>Poales</taxon>
        <taxon>Cyperaceae</taxon>
        <taxon>Cyperoideae</taxon>
        <taxon>Rhynchosporeae</taxon>
        <taxon>Rhynchospora</taxon>
    </lineage>
</organism>
<comment type="caution">
    <text evidence="4">The sequence shown here is derived from an EMBL/GenBank/DDBJ whole genome shotgun (WGS) entry which is preliminary data.</text>
</comment>
<dbReference type="EMBL" id="JAMQYH010000001">
    <property type="protein sequence ID" value="KAJ1702483.1"/>
    <property type="molecule type" value="Genomic_DNA"/>
</dbReference>
<evidence type="ECO:0000259" key="3">
    <source>
        <dbReference type="Pfam" id="PF00501"/>
    </source>
</evidence>
<dbReference type="AlphaFoldDB" id="A0A9Q0CYY8"/>
<evidence type="ECO:0000256" key="2">
    <source>
        <dbReference type="ARBA" id="ARBA00022840"/>
    </source>
</evidence>
<dbReference type="Proteomes" id="UP001151287">
    <property type="component" value="Unassembled WGS sequence"/>
</dbReference>
<dbReference type="GO" id="GO:0005524">
    <property type="term" value="F:ATP binding"/>
    <property type="evidence" value="ECO:0007669"/>
    <property type="project" value="UniProtKB-KW"/>
</dbReference>
<accession>A0A9Q0CYY8</accession>
<dbReference type="PANTHER" id="PTHR43272">
    <property type="entry name" value="LONG-CHAIN-FATTY-ACID--COA LIGASE"/>
    <property type="match status" value="1"/>
</dbReference>
<reference evidence="4" key="1">
    <citation type="journal article" date="2022" name="Cell">
        <title>Repeat-based holocentromeres influence genome architecture and karyotype evolution.</title>
        <authorList>
            <person name="Hofstatter P.G."/>
            <person name="Thangavel G."/>
            <person name="Lux T."/>
            <person name="Neumann P."/>
            <person name="Vondrak T."/>
            <person name="Novak P."/>
            <person name="Zhang M."/>
            <person name="Costa L."/>
            <person name="Castellani M."/>
            <person name="Scott A."/>
            <person name="Toegelov H."/>
            <person name="Fuchs J."/>
            <person name="Mata-Sucre Y."/>
            <person name="Dias Y."/>
            <person name="Vanzela A.L.L."/>
            <person name="Huettel B."/>
            <person name="Almeida C.C.S."/>
            <person name="Simkova H."/>
            <person name="Souza G."/>
            <person name="Pedrosa-Harand A."/>
            <person name="Macas J."/>
            <person name="Mayer K.F.X."/>
            <person name="Houben A."/>
            <person name="Marques A."/>
        </authorList>
    </citation>
    <scope>NUCLEOTIDE SEQUENCE</scope>
    <source>
        <strain evidence="4">RhyBre1mFocal</strain>
    </source>
</reference>
<evidence type="ECO:0000313" key="5">
    <source>
        <dbReference type="Proteomes" id="UP001151287"/>
    </source>
</evidence>